<evidence type="ECO:0000256" key="4">
    <source>
        <dbReference type="ARBA" id="ARBA00019905"/>
    </source>
</evidence>
<dbReference type="OrthoDB" id="3542292at2759"/>
<dbReference type="GO" id="GO:0004555">
    <property type="term" value="F:alpha,alpha-trehalase activity"/>
    <property type="evidence" value="ECO:0007669"/>
    <property type="project" value="UniProtKB-EC"/>
</dbReference>
<keyword evidence="9" id="KW-0472">Membrane</keyword>
<keyword evidence="9" id="KW-1133">Transmembrane helix</keyword>
<evidence type="ECO:0000256" key="8">
    <source>
        <dbReference type="SAM" id="Coils"/>
    </source>
</evidence>
<protein>
    <recommendedName>
        <fullName evidence="4 7">Trehalase</fullName>
        <ecNumber evidence="3 7">3.2.1.28</ecNumber>
    </recommendedName>
    <alternativeName>
        <fullName evidence="7">Alpha-trehalose glucohydrolase</fullName>
    </alternativeName>
</protein>
<dbReference type="GO" id="GO:0005993">
    <property type="term" value="P:trehalose catabolic process"/>
    <property type="evidence" value="ECO:0007669"/>
    <property type="project" value="TreeGrafter"/>
</dbReference>
<dbReference type="PANTHER" id="PTHR23403">
    <property type="entry name" value="TREHALASE"/>
    <property type="match status" value="1"/>
</dbReference>
<dbReference type="InterPro" id="IPR018232">
    <property type="entry name" value="Glyco_hydro_37_CS"/>
</dbReference>
<organism evidence="11 12">
    <name type="scientific">Phyllotreta striolata</name>
    <name type="common">Striped flea beetle</name>
    <name type="synonym">Crioceris striolata</name>
    <dbReference type="NCBI Taxonomy" id="444603"/>
    <lineage>
        <taxon>Eukaryota</taxon>
        <taxon>Metazoa</taxon>
        <taxon>Ecdysozoa</taxon>
        <taxon>Arthropoda</taxon>
        <taxon>Hexapoda</taxon>
        <taxon>Insecta</taxon>
        <taxon>Pterygota</taxon>
        <taxon>Neoptera</taxon>
        <taxon>Endopterygota</taxon>
        <taxon>Coleoptera</taxon>
        <taxon>Polyphaga</taxon>
        <taxon>Cucujiformia</taxon>
        <taxon>Chrysomeloidea</taxon>
        <taxon>Chrysomelidae</taxon>
        <taxon>Galerucinae</taxon>
        <taxon>Alticini</taxon>
        <taxon>Phyllotreta</taxon>
    </lineage>
</organism>
<dbReference type="PROSITE" id="PS00928">
    <property type="entry name" value="TREHALASE_2"/>
    <property type="match status" value="1"/>
</dbReference>
<evidence type="ECO:0000313" key="11">
    <source>
        <dbReference type="EMBL" id="CAG9855039.1"/>
    </source>
</evidence>
<evidence type="ECO:0000256" key="2">
    <source>
        <dbReference type="ARBA" id="ARBA00005615"/>
    </source>
</evidence>
<dbReference type="InterPro" id="IPR012341">
    <property type="entry name" value="6hp_glycosidase-like_sf"/>
</dbReference>
<keyword evidence="10" id="KW-0732">Signal</keyword>
<name>A0A9N9XK62_PHYSR</name>
<dbReference type="Pfam" id="PF01204">
    <property type="entry name" value="Trehalase"/>
    <property type="match status" value="1"/>
</dbReference>
<dbReference type="Gene3D" id="1.50.10.10">
    <property type="match status" value="1"/>
</dbReference>
<sequence length="643" mass="74102">MLCVLNLVIFVIINFLTTDASVEDLPPPCSSEIYCYGRLLDTIQTSNVYKDSKTFVDMKMKHIPNETLRLFDEFMASHQARPTRNQVSEFLKANFEPAGTEFEEWNPSDWVSNPKFLARIKDQKFRLWAKELNDIWKILGRKIKADIKENVQYYSIIWVPNPVIVPGGRFREFYYWDSYWILQGLLLSEMHDTVRGMLENFLYILDEYGHIPNGGRVYYLARSQPPLLTAMVKMYFDYTNDIDFIKNNIQTLEKEFDFWMNNHTKTVRVNNMNYTLALYGDKSSGPRPESYSEDVNTASAFQDNNEKQEFYSELKAGAESGWDFSSRWFVSNATNKGNLADVKTRSIVPVDLNAIIYWNAQLLSEFHELLGNQEKAAIYSAKADEWLRAVEAVLWHEDIGAWLDYDIINQSKRNYFYPTNISPLWTGCFNKTNKDRTVRSVLKYLQNNNIMHPGGIPTSIEKTGEQWDFPNAWPPLQHMMIVGLHNTGDEYAKRLAYEIAERWVRTNYIAFNETGVMFEKYDATVPGGYGGGGEYDVQIGFGWTNGVIMDLLYRYADKLAVEDPHPVVENVASSLFSSPSSGISSITTALIALLVSVTAGFTGVLLYKRRNQKQTQQVDGKKKPFTARYTELKNIPKYNKTVR</sequence>
<gene>
    <name evidence="11" type="ORF">PHYEVI_LOCUS1499</name>
</gene>
<feature type="signal peptide" evidence="10">
    <location>
        <begin position="1"/>
        <end position="22"/>
    </location>
</feature>
<evidence type="ECO:0000256" key="5">
    <source>
        <dbReference type="ARBA" id="ARBA00022801"/>
    </source>
</evidence>
<dbReference type="EMBL" id="OU900103">
    <property type="protein sequence ID" value="CAG9855039.1"/>
    <property type="molecule type" value="Genomic_DNA"/>
</dbReference>
<evidence type="ECO:0000256" key="1">
    <source>
        <dbReference type="ARBA" id="ARBA00001576"/>
    </source>
</evidence>
<feature type="coiled-coil region" evidence="8">
    <location>
        <begin position="235"/>
        <end position="262"/>
    </location>
</feature>
<keyword evidence="6 7" id="KW-0326">Glycosidase</keyword>
<dbReference type="InterPro" id="IPR008928">
    <property type="entry name" value="6-hairpin_glycosidase_sf"/>
</dbReference>
<keyword evidence="9" id="KW-0812">Transmembrane</keyword>
<feature type="transmembrane region" description="Helical" evidence="9">
    <location>
        <begin position="586"/>
        <end position="607"/>
    </location>
</feature>
<dbReference type="AlphaFoldDB" id="A0A9N9XK62"/>
<evidence type="ECO:0000256" key="10">
    <source>
        <dbReference type="SAM" id="SignalP"/>
    </source>
</evidence>
<comment type="catalytic activity">
    <reaction evidence="1 7">
        <text>alpha,alpha-trehalose + H2O = alpha-D-glucose + beta-D-glucose</text>
        <dbReference type="Rhea" id="RHEA:32675"/>
        <dbReference type="ChEBI" id="CHEBI:15377"/>
        <dbReference type="ChEBI" id="CHEBI:15903"/>
        <dbReference type="ChEBI" id="CHEBI:16551"/>
        <dbReference type="ChEBI" id="CHEBI:17925"/>
        <dbReference type="EC" id="3.2.1.28"/>
    </reaction>
</comment>
<dbReference type="EC" id="3.2.1.28" evidence="3 7"/>
<dbReference type="Proteomes" id="UP001153712">
    <property type="component" value="Chromosome 10"/>
</dbReference>
<keyword evidence="8" id="KW-0175">Coiled coil</keyword>
<dbReference type="PRINTS" id="PR00744">
    <property type="entry name" value="GLHYDRLASE37"/>
</dbReference>
<comment type="similarity">
    <text evidence="2 7">Belongs to the glycosyl hydrolase 37 family.</text>
</comment>
<dbReference type="PROSITE" id="PS00927">
    <property type="entry name" value="TREHALASE_1"/>
    <property type="match status" value="1"/>
</dbReference>
<dbReference type="InterPro" id="IPR001661">
    <property type="entry name" value="Glyco_hydro_37"/>
</dbReference>
<evidence type="ECO:0000256" key="9">
    <source>
        <dbReference type="SAM" id="Phobius"/>
    </source>
</evidence>
<evidence type="ECO:0000256" key="6">
    <source>
        <dbReference type="ARBA" id="ARBA00023295"/>
    </source>
</evidence>
<proteinExistence type="inferred from homology"/>
<evidence type="ECO:0000313" key="12">
    <source>
        <dbReference type="Proteomes" id="UP001153712"/>
    </source>
</evidence>
<dbReference type="PANTHER" id="PTHR23403:SF1">
    <property type="entry name" value="TREHALASE"/>
    <property type="match status" value="1"/>
</dbReference>
<dbReference type="SUPFAM" id="SSF48208">
    <property type="entry name" value="Six-hairpin glycosidases"/>
    <property type="match status" value="1"/>
</dbReference>
<keyword evidence="5 7" id="KW-0378">Hydrolase</keyword>
<feature type="chain" id="PRO_5040105598" description="Trehalase" evidence="10">
    <location>
        <begin position="23"/>
        <end position="643"/>
    </location>
</feature>
<keyword evidence="12" id="KW-1185">Reference proteome</keyword>
<evidence type="ECO:0000256" key="3">
    <source>
        <dbReference type="ARBA" id="ARBA00012757"/>
    </source>
</evidence>
<evidence type="ECO:0000256" key="7">
    <source>
        <dbReference type="RuleBase" id="RU361180"/>
    </source>
</evidence>
<reference evidence="11" key="1">
    <citation type="submission" date="2022-01" db="EMBL/GenBank/DDBJ databases">
        <authorList>
            <person name="King R."/>
        </authorList>
    </citation>
    <scope>NUCLEOTIDE SEQUENCE</scope>
</reference>
<accession>A0A9N9XK62</accession>